<accession>A0AAD6DK72</accession>
<evidence type="ECO:0000313" key="5">
    <source>
        <dbReference type="Proteomes" id="UP001216150"/>
    </source>
</evidence>
<protein>
    <submittedName>
        <fullName evidence="4">Uncharacterized protein</fullName>
    </submittedName>
</protein>
<dbReference type="EMBL" id="JAQJAC010000004">
    <property type="protein sequence ID" value="KAJ5586529.1"/>
    <property type="molecule type" value="Genomic_DNA"/>
</dbReference>
<evidence type="ECO:0000256" key="2">
    <source>
        <dbReference type="ARBA" id="ARBA00022857"/>
    </source>
</evidence>
<comment type="caution">
    <text evidence="4">The sequence shown here is derived from an EMBL/GenBank/DDBJ whole genome shotgun (WGS) entry which is preliminary data.</text>
</comment>
<dbReference type="PANTHER" id="PTHR43639">
    <property type="entry name" value="OXIDOREDUCTASE, SHORT-CHAIN DEHYDROGENASE/REDUCTASE FAMILY (AFU_ORTHOLOGUE AFUA_5G02870)"/>
    <property type="match status" value="1"/>
</dbReference>
<keyword evidence="2" id="KW-0521">NADP</keyword>
<sequence length="260" mass="26881">MMPDTLDLNGKVAVITGSGKETGIGACIASTLARNGALVTINYVSDASAPRAARVAEKIREQGGRATVVQADVSTAKGSKELIKRTLDAFEVDKIDIIVNNAAGGAPHGALQATRDSLDTIFSTIVYAPIFLLQAAVPHMPHGSRIINIGSIASKFGMASTAIYGAAKAAQDSLTYSLAMELGRSHGITVNTVSPGPVGTEALPKDVAAKIDRMLVPMTRAEERLGTTNDIADAVLLLVSEKSRWITGQVISVSGGITGG</sequence>
<dbReference type="InterPro" id="IPR002347">
    <property type="entry name" value="SDR_fam"/>
</dbReference>
<dbReference type="AlphaFoldDB" id="A0AAD6DK72"/>
<dbReference type="Proteomes" id="UP001216150">
    <property type="component" value="Unassembled WGS sequence"/>
</dbReference>
<gene>
    <name evidence="4" type="ORF">N7450_006316</name>
</gene>
<keyword evidence="5" id="KW-1185">Reference proteome</keyword>
<dbReference type="CDD" id="cd05233">
    <property type="entry name" value="SDR_c"/>
    <property type="match status" value="1"/>
</dbReference>
<comment type="similarity">
    <text evidence="1">Belongs to the short-chain dehydrogenases/reductases (SDR) family.</text>
</comment>
<evidence type="ECO:0000256" key="1">
    <source>
        <dbReference type="ARBA" id="ARBA00006484"/>
    </source>
</evidence>
<dbReference type="PRINTS" id="PR00080">
    <property type="entry name" value="SDRFAMILY"/>
</dbReference>
<dbReference type="FunFam" id="3.40.50.720:FF:000084">
    <property type="entry name" value="Short-chain dehydrogenase reductase"/>
    <property type="match status" value="1"/>
</dbReference>
<dbReference type="SUPFAM" id="SSF51735">
    <property type="entry name" value="NAD(P)-binding Rossmann-fold domains"/>
    <property type="match status" value="1"/>
</dbReference>
<dbReference type="Pfam" id="PF13561">
    <property type="entry name" value="adh_short_C2"/>
    <property type="match status" value="1"/>
</dbReference>
<dbReference type="PRINTS" id="PR00081">
    <property type="entry name" value="GDHRDH"/>
</dbReference>
<dbReference type="InterPro" id="IPR036291">
    <property type="entry name" value="NAD(P)-bd_dom_sf"/>
</dbReference>
<keyword evidence="3" id="KW-0560">Oxidoreductase</keyword>
<dbReference type="PANTHER" id="PTHR43639:SF1">
    <property type="entry name" value="SHORT-CHAIN DEHYDROGENASE_REDUCTASE FAMILY PROTEIN"/>
    <property type="match status" value="1"/>
</dbReference>
<dbReference type="Gene3D" id="3.40.50.720">
    <property type="entry name" value="NAD(P)-binding Rossmann-like Domain"/>
    <property type="match status" value="1"/>
</dbReference>
<evidence type="ECO:0000313" key="4">
    <source>
        <dbReference type="EMBL" id="KAJ5586529.1"/>
    </source>
</evidence>
<dbReference type="GO" id="GO:0016491">
    <property type="term" value="F:oxidoreductase activity"/>
    <property type="evidence" value="ECO:0007669"/>
    <property type="project" value="UniProtKB-KW"/>
</dbReference>
<evidence type="ECO:0000256" key="3">
    <source>
        <dbReference type="ARBA" id="ARBA00023002"/>
    </source>
</evidence>
<name>A0AAD6DK72_9EURO</name>
<proteinExistence type="inferred from homology"/>
<organism evidence="4 5">
    <name type="scientific">Penicillium hetheringtonii</name>
    <dbReference type="NCBI Taxonomy" id="911720"/>
    <lineage>
        <taxon>Eukaryota</taxon>
        <taxon>Fungi</taxon>
        <taxon>Dikarya</taxon>
        <taxon>Ascomycota</taxon>
        <taxon>Pezizomycotina</taxon>
        <taxon>Eurotiomycetes</taxon>
        <taxon>Eurotiomycetidae</taxon>
        <taxon>Eurotiales</taxon>
        <taxon>Aspergillaceae</taxon>
        <taxon>Penicillium</taxon>
    </lineage>
</organism>
<reference evidence="4 5" key="1">
    <citation type="journal article" date="2023" name="IMA Fungus">
        <title>Comparative genomic study of the Penicillium genus elucidates a diverse pangenome and 15 lateral gene transfer events.</title>
        <authorList>
            <person name="Petersen C."/>
            <person name="Sorensen T."/>
            <person name="Nielsen M.R."/>
            <person name="Sondergaard T.E."/>
            <person name="Sorensen J.L."/>
            <person name="Fitzpatrick D.A."/>
            <person name="Frisvad J.C."/>
            <person name="Nielsen K.L."/>
        </authorList>
    </citation>
    <scope>NUCLEOTIDE SEQUENCE [LARGE SCALE GENOMIC DNA]</scope>
    <source>
        <strain evidence="4 5">IBT 29057</strain>
    </source>
</reference>